<dbReference type="EMBL" id="VSRR010077372">
    <property type="protein sequence ID" value="MPC88297.1"/>
    <property type="molecule type" value="Genomic_DNA"/>
</dbReference>
<evidence type="ECO:0000313" key="2">
    <source>
        <dbReference type="Proteomes" id="UP000324222"/>
    </source>
</evidence>
<keyword evidence="2" id="KW-1185">Reference proteome</keyword>
<evidence type="ECO:0000313" key="1">
    <source>
        <dbReference type="EMBL" id="MPC88297.1"/>
    </source>
</evidence>
<comment type="caution">
    <text evidence="1">The sequence shown here is derived from an EMBL/GenBank/DDBJ whole genome shotgun (WGS) entry which is preliminary data.</text>
</comment>
<organism evidence="1 2">
    <name type="scientific">Portunus trituberculatus</name>
    <name type="common">Swimming crab</name>
    <name type="synonym">Neptunus trituberculatus</name>
    <dbReference type="NCBI Taxonomy" id="210409"/>
    <lineage>
        <taxon>Eukaryota</taxon>
        <taxon>Metazoa</taxon>
        <taxon>Ecdysozoa</taxon>
        <taxon>Arthropoda</taxon>
        <taxon>Crustacea</taxon>
        <taxon>Multicrustacea</taxon>
        <taxon>Malacostraca</taxon>
        <taxon>Eumalacostraca</taxon>
        <taxon>Eucarida</taxon>
        <taxon>Decapoda</taxon>
        <taxon>Pleocyemata</taxon>
        <taxon>Brachyura</taxon>
        <taxon>Eubrachyura</taxon>
        <taxon>Portunoidea</taxon>
        <taxon>Portunidae</taxon>
        <taxon>Portuninae</taxon>
        <taxon>Portunus</taxon>
    </lineage>
</organism>
<protein>
    <submittedName>
        <fullName evidence="1">Uncharacterized protein</fullName>
    </submittedName>
</protein>
<proteinExistence type="predicted"/>
<name>A0A5B7J3V5_PORTR</name>
<reference evidence="1 2" key="1">
    <citation type="submission" date="2019-05" db="EMBL/GenBank/DDBJ databases">
        <title>Another draft genome of Portunus trituberculatus and its Hox gene families provides insights of decapod evolution.</title>
        <authorList>
            <person name="Jeong J.-H."/>
            <person name="Song I."/>
            <person name="Kim S."/>
            <person name="Choi T."/>
            <person name="Kim D."/>
            <person name="Ryu S."/>
            <person name="Kim W."/>
        </authorList>
    </citation>
    <scope>NUCLEOTIDE SEQUENCE [LARGE SCALE GENOMIC DNA]</scope>
    <source>
        <tissue evidence="1">Muscle</tissue>
    </source>
</reference>
<accession>A0A5B7J3V5</accession>
<dbReference type="AlphaFoldDB" id="A0A5B7J3V5"/>
<gene>
    <name evidence="1" type="ORF">E2C01_083198</name>
</gene>
<dbReference type="Proteomes" id="UP000324222">
    <property type="component" value="Unassembled WGS sequence"/>
</dbReference>
<sequence length="76" mass="8365">MLAGFAALESCLPTCIGDQRPTHTIRRYKSGVALQVWARQVCVPAVGVVQESMPLLPVIEQEVWLCVSFPRVSSTH</sequence>